<dbReference type="PANTHER" id="PTHR13318">
    <property type="entry name" value="PARTNER OF PAIRED, ISOFORM B-RELATED"/>
    <property type="match status" value="1"/>
</dbReference>
<dbReference type="Gene3D" id="3.80.10.10">
    <property type="entry name" value="Ribonuclease Inhibitor"/>
    <property type="match status" value="1"/>
</dbReference>
<keyword evidence="1" id="KW-0433">Leucine-rich repeat</keyword>
<dbReference type="GeneID" id="110071494"/>
<dbReference type="InterPro" id="IPR032675">
    <property type="entry name" value="LRR_dom_sf"/>
</dbReference>
<accession>A0A6J0SM53</accession>
<dbReference type="OrthoDB" id="3219396at2759"/>
<dbReference type="AlphaFoldDB" id="A0A6J0SM53"/>
<evidence type="ECO:0000256" key="2">
    <source>
        <dbReference type="ARBA" id="ARBA00022786"/>
    </source>
</evidence>
<feature type="domain" description="F-box" evidence="3">
    <location>
        <begin position="11"/>
        <end position="57"/>
    </location>
</feature>
<evidence type="ECO:0000256" key="1">
    <source>
        <dbReference type="ARBA" id="ARBA00022614"/>
    </source>
</evidence>
<dbReference type="InterPro" id="IPR036047">
    <property type="entry name" value="F-box-like_dom_sf"/>
</dbReference>
<dbReference type="Pfam" id="PF12937">
    <property type="entry name" value="F-box-like"/>
    <property type="match status" value="1"/>
</dbReference>
<organism evidence="4 5">
    <name type="scientific">Pogona vitticeps</name>
    <name type="common">central bearded dragon</name>
    <dbReference type="NCBI Taxonomy" id="103695"/>
    <lineage>
        <taxon>Eukaryota</taxon>
        <taxon>Metazoa</taxon>
        <taxon>Chordata</taxon>
        <taxon>Craniata</taxon>
        <taxon>Vertebrata</taxon>
        <taxon>Euteleostomi</taxon>
        <taxon>Lepidosauria</taxon>
        <taxon>Squamata</taxon>
        <taxon>Bifurcata</taxon>
        <taxon>Unidentata</taxon>
        <taxon>Episquamata</taxon>
        <taxon>Toxicofera</taxon>
        <taxon>Iguania</taxon>
        <taxon>Acrodonta</taxon>
        <taxon>Agamidae</taxon>
        <taxon>Amphibolurinae</taxon>
        <taxon>Pogona</taxon>
    </lineage>
</organism>
<keyword evidence="4" id="KW-1185">Reference proteome</keyword>
<dbReference type="SMART" id="SM00367">
    <property type="entry name" value="LRR_CC"/>
    <property type="match status" value="3"/>
</dbReference>
<dbReference type="RefSeq" id="XP_020634844.2">
    <property type="nucleotide sequence ID" value="XM_020779185.2"/>
</dbReference>
<dbReference type="KEGG" id="pvt:110071494"/>
<reference evidence="4" key="1">
    <citation type="submission" date="2025-05" db="UniProtKB">
        <authorList>
            <consortium name="RefSeq"/>
        </authorList>
    </citation>
    <scope>NUCLEOTIDE SEQUENCE [LARGE SCALE GENOMIC DNA]</scope>
</reference>
<dbReference type="PROSITE" id="PS50181">
    <property type="entry name" value="FBOX"/>
    <property type="match status" value="1"/>
</dbReference>
<sequence length="344" mass="38633">MEKREREARSPPSLSDLPDCLLLMILAWLPPRDRLGGARICRRWNRLVRDKFLWRHVDLTSYKISSKTLWHLLRNHLQGSLWTLKAQGYINSVRKREVFTPALMQALGKQCPSLCHLCLTATDLRSLLYEHIPSSLTTLELSLCEIPSGWFKVPEGSQPLWTYPKIQHLVIRDVPSFSDQHLFNISVQGTLKSLVLSNTYRISDAGIQRASPHLGKLEHLTLQCCSIGDSATHFVGRHMKSLSTLDLGGSFHLTDAGLLCLSSLSLLEDVSLAHCIALSPEAILAFCQALPQLRHLDLSGIKFKDEIIHKIQATLPDSVVDQHGPSINTHGKPYQLVSKVHSRS</sequence>
<evidence type="ECO:0000313" key="4">
    <source>
        <dbReference type="Proteomes" id="UP001652642"/>
    </source>
</evidence>
<dbReference type="CTD" id="54850"/>
<dbReference type="GO" id="GO:0019005">
    <property type="term" value="C:SCF ubiquitin ligase complex"/>
    <property type="evidence" value="ECO:0007669"/>
    <property type="project" value="TreeGrafter"/>
</dbReference>
<protein>
    <submittedName>
        <fullName evidence="5">F-box/LRR-repeat protein 12</fullName>
    </submittedName>
</protein>
<gene>
    <name evidence="5" type="primary">FBXL12</name>
</gene>
<dbReference type="InterPro" id="IPR006553">
    <property type="entry name" value="Leu-rich_rpt_Cys-con_subtyp"/>
</dbReference>
<dbReference type="Proteomes" id="UP001652642">
    <property type="component" value="Chromosome 2"/>
</dbReference>
<dbReference type="PANTHER" id="PTHR13318:SF95">
    <property type="entry name" value="F-BOX PROTEIN YLR352W"/>
    <property type="match status" value="1"/>
</dbReference>
<dbReference type="InterPro" id="IPR001810">
    <property type="entry name" value="F-box_dom"/>
</dbReference>
<proteinExistence type="predicted"/>
<dbReference type="InParanoid" id="A0A6J0SM53"/>
<dbReference type="SUPFAM" id="SSF81383">
    <property type="entry name" value="F-box domain"/>
    <property type="match status" value="1"/>
</dbReference>
<reference evidence="5" key="2">
    <citation type="submission" date="2025-08" db="UniProtKB">
        <authorList>
            <consortium name="RefSeq"/>
        </authorList>
    </citation>
    <scope>IDENTIFICATION</scope>
</reference>
<dbReference type="SUPFAM" id="SSF52047">
    <property type="entry name" value="RNI-like"/>
    <property type="match status" value="1"/>
</dbReference>
<dbReference type="SMART" id="SM00256">
    <property type="entry name" value="FBOX"/>
    <property type="match status" value="1"/>
</dbReference>
<evidence type="ECO:0000313" key="5">
    <source>
        <dbReference type="RefSeq" id="XP_020634844.2"/>
    </source>
</evidence>
<dbReference type="GO" id="GO:0031146">
    <property type="term" value="P:SCF-dependent proteasomal ubiquitin-dependent protein catabolic process"/>
    <property type="evidence" value="ECO:0007669"/>
    <property type="project" value="TreeGrafter"/>
</dbReference>
<evidence type="ECO:0000259" key="3">
    <source>
        <dbReference type="PROSITE" id="PS50181"/>
    </source>
</evidence>
<keyword evidence="2" id="KW-0833">Ubl conjugation pathway</keyword>
<name>A0A6J0SM53_9SAUR</name>